<dbReference type="Proteomes" id="UP000886523">
    <property type="component" value="Unassembled WGS sequence"/>
</dbReference>
<feature type="compositionally biased region" description="Low complexity" evidence="1">
    <location>
        <begin position="83"/>
        <end position="99"/>
    </location>
</feature>
<keyword evidence="3" id="KW-1185">Reference proteome</keyword>
<dbReference type="EMBL" id="MU129236">
    <property type="protein sequence ID" value="KAF9504345.1"/>
    <property type="molecule type" value="Genomic_DNA"/>
</dbReference>
<feature type="region of interest" description="Disordered" evidence="1">
    <location>
        <begin position="58"/>
        <end position="113"/>
    </location>
</feature>
<evidence type="ECO:0000256" key="1">
    <source>
        <dbReference type="SAM" id="MobiDB-lite"/>
    </source>
</evidence>
<evidence type="ECO:0000313" key="3">
    <source>
        <dbReference type="Proteomes" id="UP000886523"/>
    </source>
</evidence>
<feature type="compositionally biased region" description="Basic and acidic residues" evidence="1">
    <location>
        <begin position="28"/>
        <end position="39"/>
    </location>
</feature>
<comment type="caution">
    <text evidence="2">The sequence shown here is derived from an EMBL/GenBank/DDBJ whole genome shotgun (WGS) entry which is preliminary data.</text>
</comment>
<gene>
    <name evidence="2" type="ORF">BS47DRAFT_1368865</name>
</gene>
<reference evidence="2" key="1">
    <citation type="journal article" date="2020" name="Nat. Commun.">
        <title>Large-scale genome sequencing of mycorrhizal fungi provides insights into the early evolution of symbiotic traits.</title>
        <authorList>
            <person name="Miyauchi S."/>
            <person name="Kiss E."/>
            <person name="Kuo A."/>
            <person name="Drula E."/>
            <person name="Kohler A."/>
            <person name="Sanchez-Garcia M."/>
            <person name="Morin E."/>
            <person name="Andreopoulos B."/>
            <person name="Barry K.W."/>
            <person name="Bonito G."/>
            <person name="Buee M."/>
            <person name="Carver A."/>
            <person name="Chen C."/>
            <person name="Cichocki N."/>
            <person name="Clum A."/>
            <person name="Culley D."/>
            <person name="Crous P.W."/>
            <person name="Fauchery L."/>
            <person name="Girlanda M."/>
            <person name="Hayes R.D."/>
            <person name="Keri Z."/>
            <person name="LaButti K."/>
            <person name="Lipzen A."/>
            <person name="Lombard V."/>
            <person name="Magnuson J."/>
            <person name="Maillard F."/>
            <person name="Murat C."/>
            <person name="Nolan M."/>
            <person name="Ohm R.A."/>
            <person name="Pangilinan J."/>
            <person name="Pereira M.F."/>
            <person name="Perotto S."/>
            <person name="Peter M."/>
            <person name="Pfister S."/>
            <person name="Riley R."/>
            <person name="Sitrit Y."/>
            <person name="Stielow J.B."/>
            <person name="Szollosi G."/>
            <person name="Zifcakova L."/>
            <person name="Stursova M."/>
            <person name="Spatafora J.W."/>
            <person name="Tedersoo L."/>
            <person name="Vaario L.M."/>
            <person name="Yamada A."/>
            <person name="Yan M."/>
            <person name="Wang P."/>
            <person name="Xu J."/>
            <person name="Bruns T."/>
            <person name="Baldrian P."/>
            <person name="Vilgalys R."/>
            <person name="Dunand C."/>
            <person name="Henrissat B."/>
            <person name="Grigoriev I.V."/>
            <person name="Hibbett D."/>
            <person name="Nagy L.G."/>
            <person name="Martin F.M."/>
        </authorList>
    </citation>
    <scope>NUCLEOTIDE SEQUENCE</scope>
    <source>
        <strain evidence="2">UP504</strain>
    </source>
</reference>
<protein>
    <submittedName>
        <fullName evidence="2">Uncharacterized protein</fullName>
    </submittedName>
</protein>
<proteinExistence type="predicted"/>
<sequence>MSDNPGPSETSLNDKKRIRGESASLSDPAREQDLPKSEDGSGLVIHIKYNELRNTKKVKNIFSPRQPGAKGWAPKGENPLPLRHGQGQVQGRSQGRQPRLGMPPRNVDSLSSGSEIPIDPVLLSNNDTISLHDGGVMDFSSLHASMGTDTPIEYEIFNGGDPHSTEWHALCIQHLRILIQHLPDVGTIASQGDYLGSYIPQSYEEW</sequence>
<feature type="region of interest" description="Disordered" evidence="1">
    <location>
        <begin position="1"/>
        <end position="43"/>
    </location>
</feature>
<dbReference type="AlphaFoldDB" id="A0A9P6AFE6"/>
<name>A0A9P6AFE6_9AGAM</name>
<organism evidence="2 3">
    <name type="scientific">Hydnum rufescens UP504</name>
    <dbReference type="NCBI Taxonomy" id="1448309"/>
    <lineage>
        <taxon>Eukaryota</taxon>
        <taxon>Fungi</taxon>
        <taxon>Dikarya</taxon>
        <taxon>Basidiomycota</taxon>
        <taxon>Agaricomycotina</taxon>
        <taxon>Agaricomycetes</taxon>
        <taxon>Cantharellales</taxon>
        <taxon>Hydnaceae</taxon>
        <taxon>Hydnum</taxon>
    </lineage>
</organism>
<accession>A0A9P6AFE6</accession>
<evidence type="ECO:0000313" key="2">
    <source>
        <dbReference type="EMBL" id="KAF9504345.1"/>
    </source>
</evidence>
<feature type="compositionally biased region" description="Polar residues" evidence="1">
    <location>
        <begin position="1"/>
        <end position="11"/>
    </location>
</feature>